<dbReference type="Gene3D" id="3.40.50.150">
    <property type="entry name" value="Vaccinia Virus protein VP39"/>
    <property type="match status" value="1"/>
</dbReference>
<feature type="signal peptide" evidence="1">
    <location>
        <begin position="1"/>
        <end position="17"/>
    </location>
</feature>
<evidence type="ECO:0008006" key="3">
    <source>
        <dbReference type="Google" id="ProtNLM"/>
    </source>
</evidence>
<feature type="chain" id="PRO_5031445671" description="Methyltransferase FkbM domain-containing protein" evidence="1">
    <location>
        <begin position="18"/>
        <end position="285"/>
    </location>
</feature>
<evidence type="ECO:0000256" key="1">
    <source>
        <dbReference type="SAM" id="SignalP"/>
    </source>
</evidence>
<dbReference type="InterPro" id="IPR029063">
    <property type="entry name" value="SAM-dependent_MTases_sf"/>
</dbReference>
<organism evidence="2">
    <name type="scientific">Haptolina ericina</name>
    <dbReference type="NCBI Taxonomy" id="156174"/>
    <lineage>
        <taxon>Eukaryota</taxon>
        <taxon>Haptista</taxon>
        <taxon>Haptophyta</taxon>
        <taxon>Prymnesiophyceae</taxon>
        <taxon>Prymnesiales</taxon>
        <taxon>Prymnesiaceae</taxon>
        <taxon>Haptolina</taxon>
    </lineage>
</organism>
<proteinExistence type="predicted"/>
<gene>
    <name evidence="2" type="ORF">HERI1096_LOCUS6420</name>
</gene>
<accession>A0A7S3EUS0</accession>
<name>A0A7S3EUS0_9EUKA</name>
<dbReference type="EMBL" id="HBHX01011553">
    <property type="protein sequence ID" value="CAE0105762.1"/>
    <property type="molecule type" value="Transcribed_RNA"/>
</dbReference>
<dbReference type="AlphaFoldDB" id="A0A7S3EUS0"/>
<protein>
    <recommendedName>
        <fullName evidence="3">Methyltransferase FkbM domain-containing protein</fullName>
    </recommendedName>
</protein>
<evidence type="ECO:0000313" key="2">
    <source>
        <dbReference type="EMBL" id="CAE0105762.1"/>
    </source>
</evidence>
<sequence>MRVSLLCMLRMTIRTTGAPAPNRQGAHCAARGLVFPERESTRLKAHLTDCSLVYVDVGLNNGDSLTSWYHTGPDADGAGVRDPIRPASFAKMPRHPLVFFGREPPAGAGIPSTLRQQACAVAFEPNPRYKARLENITQRLLDQGKRVLLYTNTAVTVDGGDVLFYTPDKDNTVGSVDAKTAKAGWLKVNVSSIAVAPFVCWLQAHFAHVALKIDVENLEVSIVKALLASGTLCSRSRMDLFLEYGFNAQVQPLLKQAQTKCQATHHEESAAKGTHQVASLRRWAR</sequence>
<reference evidence="2" key="1">
    <citation type="submission" date="2021-01" db="EMBL/GenBank/DDBJ databases">
        <authorList>
            <person name="Corre E."/>
            <person name="Pelletier E."/>
            <person name="Niang G."/>
            <person name="Scheremetjew M."/>
            <person name="Finn R."/>
            <person name="Kale V."/>
            <person name="Holt S."/>
            <person name="Cochrane G."/>
            <person name="Meng A."/>
            <person name="Brown T."/>
            <person name="Cohen L."/>
        </authorList>
    </citation>
    <scope>NUCLEOTIDE SEQUENCE</scope>
    <source>
        <strain evidence="2">CCMP281</strain>
    </source>
</reference>
<keyword evidence="1" id="KW-0732">Signal</keyword>